<comment type="similarity">
    <text evidence="1">Belongs to the short-chain fatty acyl-CoA assimilation regulator (ScfR) family.</text>
</comment>
<name>A0A380ANQ5_9GAMM</name>
<dbReference type="Gene3D" id="1.10.260.40">
    <property type="entry name" value="lambda repressor-like DNA-binding domains"/>
    <property type="match status" value="1"/>
</dbReference>
<reference evidence="3 4" key="1">
    <citation type="submission" date="2018-06" db="EMBL/GenBank/DDBJ databases">
        <authorList>
            <consortium name="Pathogen Informatics"/>
            <person name="Doyle S."/>
        </authorList>
    </citation>
    <scope>NUCLEOTIDE SEQUENCE [LARGE SCALE GENOMIC DNA]</scope>
    <source>
        <strain evidence="3 4">NCTC10736</strain>
    </source>
</reference>
<dbReference type="SUPFAM" id="SSF47413">
    <property type="entry name" value="lambda repressor-like DNA-binding domains"/>
    <property type="match status" value="1"/>
</dbReference>
<sequence>MSKFQPRVIRTQDQYQEYMSEVESLIVQKLTPGSDDAERLELLTVLIESYESSNYAIEPVNPIDAIKFRMAEKGLKQVDLAPYFGTKSRVSEVLSGKRALTVPMIKALSVGLGIASQTLLGLDSDDRALTENSSKMEFNWSKFPIKEMLSRGWIEDAGAKVKKNVEEQVKDFISSLGEATATASFKRTLSGDAYSPLSQYKLYAWVARVIQKARSRNLEYPFDASILGKEFLKDLAHLSWSEYGPLLAVEFLEKHGICVVIEPALKGTSVDGAALKDADGRPIVALSLRQDRLDNFWFTLLHEVVHIWKHVDLDKTFVDDLENHTESKDKLEAEANRYARDTFIPRVVWKRSKAYLNPSSANIDALSKELNIHPAIIAGRLRRESGKYNQFSDLVGYGEVRKHFPSKYW</sequence>
<gene>
    <name evidence="3" type="ORF">NCTC10736_02607</name>
</gene>
<organism evidence="3 4">
    <name type="scientific">Shewanella morhuae</name>
    <dbReference type="NCBI Taxonomy" id="365591"/>
    <lineage>
        <taxon>Bacteria</taxon>
        <taxon>Pseudomonadati</taxon>
        <taxon>Pseudomonadota</taxon>
        <taxon>Gammaproteobacteria</taxon>
        <taxon>Alteromonadales</taxon>
        <taxon>Shewanellaceae</taxon>
        <taxon>Shewanella</taxon>
    </lineage>
</organism>
<dbReference type="EMBL" id="UGYV01000001">
    <property type="protein sequence ID" value="SUI83265.1"/>
    <property type="molecule type" value="Genomic_DNA"/>
</dbReference>
<dbReference type="Pfam" id="PF06114">
    <property type="entry name" value="Peptidase_M78"/>
    <property type="match status" value="1"/>
</dbReference>
<protein>
    <submittedName>
        <fullName evidence="3">Predicted transcription regulator containing HTH domain</fullName>
    </submittedName>
</protein>
<dbReference type="Gene3D" id="1.10.10.2910">
    <property type="match status" value="1"/>
</dbReference>
<dbReference type="AlphaFoldDB" id="A0A380ANQ5"/>
<evidence type="ECO:0000313" key="3">
    <source>
        <dbReference type="EMBL" id="SUI83265.1"/>
    </source>
</evidence>
<dbReference type="InterPro" id="IPR010982">
    <property type="entry name" value="Lambda_DNA-bd_dom_sf"/>
</dbReference>
<dbReference type="InterPro" id="IPR010359">
    <property type="entry name" value="IrrE_HExxH"/>
</dbReference>
<dbReference type="RefSeq" id="WP_115406427.1">
    <property type="nucleotide sequence ID" value="NZ_UGYV01000001.1"/>
</dbReference>
<dbReference type="InterPro" id="IPR001387">
    <property type="entry name" value="Cro/C1-type_HTH"/>
</dbReference>
<dbReference type="PANTHER" id="PTHR40455">
    <property type="entry name" value="ANTITOXIN HIGA"/>
    <property type="match status" value="1"/>
</dbReference>
<evidence type="ECO:0000313" key="4">
    <source>
        <dbReference type="Proteomes" id="UP000255061"/>
    </source>
</evidence>
<dbReference type="InterPro" id="IPR039060">
    <property type="entry name" value="Antitox_HigA"/>
</dbReference>
<evidence type="ECO:0000259" key="2">
    <source>
        <dbReference type="PROSITE" id="PS50943"/>
    </source>
</evidence>
<dbReference type="PROSITE" id="PS50943">
    <property type="entry name" value="HTH_CROC1"/>
    <property type="match status" value="1"/>
</dbReference>
<dbReference type="SMART" id="SM00530">
    <property type="entry name" value="HTH_XRE"/>
    <property type="match status" value="1"/>
</dbReference>
<accession>A0A380ANQ5</accession>
<dbReference type="CDD" id="cd00093">
    <property type="entry name" value="HTH_XRE"/>
    <property type="match status" value="1"/>
</dbReference>
<dbReference type="PANTHER" id="PTHR40455:SF1">
    <property type="entry name" value="ANTITOXIN HIGA"/>
    <property type="match status" value="1"/>
</dbReference>
<proteinExistence type="inferred from homology"/>
<dbReference type="GO" id="GO:0001046">
    <property type="term" value="F:core promoter sequence-specific DNA binding"/>
    <property type="evidence" value="ECO:0007669"/>
    <property type="project" value="TreeGrafter"/>
</dbReference>
<dbReference type="GO" id="GO:0006355">
    <property type="term" value="P:regulation of DNA-templated transcription"/>
    <property type="evidence" value="ECO:0007669"/>
    <property type="project" value="InterPro"/>
</dbReference>
<feature type="domain" description="HTH cro/C1-type" evidence="2">
    <location>
        <begin position="66"/>
        <end position="119"/>
    </location>
</feature>
<evidence type="ECO:0000256" key="1">
    <source>
        <dbReference type="ARBA" id="ARBA00007227"/>
    </source>
</evidence>
<dbReference type="Proteomes" id="UP000255061">
    <property type="component" value="Unassembled WGS sequence"/>
</dbReference>